<evidence type="ECO:0000256" key="4">
    <source>
        <dbReference type="ARBA" id="ARBA00022438"/>
    </source>
</evidence>
<evidence type="ECO:0000256" key="5">
    <source>
        <dbReference type="ARBA" id="ARBA00022670"/>
    </source>
</evidence>
<dbReference type="PROSITE" id="PS00759">
    <property type="entry name" value="ARGE_DAPE_CPG2_2"/>
    <property type="match status" value="1"/>
</dbReference>
<dbReference type="EMBL" id="BQXH01000017">
    <property type="protein sequence ID" value="GKS82044.1"/>
    <property type="molecule type" value="Genomic_DNA"/>
</dbReference>
<evidence type="ECO:0000313" key="12">
    <source>
        <dbReference type="EMBL" id="GKS82044.1"/>
    </source>
</evidence>
<reference evidence="12" key="1">
    <citation type="journal article" date="2022" name="Int. J. Syst. Evol. Microbiol.">
        <title>A novel species of lactic acid bacteria, Ligilactobacillus pabuli sp. nov., isolated from alfalfa silage.</title>
        <authorList>
            <person name="Tohno M."/>
            <person name="Tanizawa Y."/>
            <person name="Sawada H."/>
            <person name="Sakamoto M."/>
            <person name="Ohkuma M."/>
            <person name="Kobayashi H."/>
        </authorList>
    </citation>
    <scope>NUCLEOTIDE SEQUENCE</scope>
    <source>
        <strain evidence="12">AF129</strain>
    </source>
</reference>
<dbReference type="SUPFAM" id="SSF55031">
    <property type="entry name" value="Bacterial exopeptidase dimerisation domain"/>
    <property type="match status" value="1"/>
</dbReference>
<dbReference type="PANTHER" id="PTHR42994">
    <property type="entry name" value="PEPTIDASE T"/>
    <property type="match status" value="1"/>
</dbReference>
<comment type="similarity">
    <text evidence="3">Belongs to the peptidase M20B family.</text>
</comment>
<name>A0ABQ5JIU1_9LACO</name>
<keyword evidence="5" id="KW-0645">Protease</keyword>
<dbReference type="InterPro" id="IPR036264">
    <property type="entry name" value="Bact_exopeptidase_dim_dom"/>
</dbReference>
<dbReference type="Gene3D" id="3.40.630.10">
    <property type="entry name" value="Zn peptidases"/>
    <property type="match status" value="1"/>
</dbReference>
<dbReference type="PROSITE" id="PS00758">
    <property type="entry name" value="ARGE_DAPE_CPG2_1"/>
    <property type="match status" value="1"/>
</dbReference>
<evidence type="ECO:0000256" key="2">
    <source>
        <dbReference type="ARBA" id="ARBA00001947"/>
    </source>
</evidence>
<organism evidence="12 13">
    <name type="scientific">Ligilactobacillus pabuli</name>
    <dbReference type="NCBI Taxonomy" id="2886039"/>
    <lineage>
        <taxon>Bacteria</taxon>
        <taxon>Bacillati</taxon>
        <taxon>Bacillota</taxon>
        <taxon>Bacilli</taxon>
        <taxon>Lactobacillales</taxon>
        <taxon>Lactobacillaceae</taxon>
        <taxon>Ligilactobacillus</taxon>
    </lineage>
</organism>
<keyword evidence="6" id="KW-0479">Metal-binding</keyword>
<dbReference type="NCBIfam" id="NF009920">
    <property type="entry name" value="PRK13381.1"/>
    <property type="match status" value="1"/>
</dbReference>
<evidence type="ECO:0000256" key="9">
    <source>
        <dbReference type="ARBA" id="ARBA00023049"/>
    </source>
</evidence>
<dbReference type="SUPFAM" id="SSF53187">
    <property type="entry name" value="Zn-dependent exopeptidases"/>
    <property type="match status" value="1"/>
</dbReference>
<dbReference type="Gene3D" id="3.30.70.360">
    <property type="match status" value="1"/>
</dbReference>
<dbReference type="Proteomes" id="UP001055149">
    <property type="component" value="Unassembled WGS sequence"/>
</dbReference>
<comment type="cofactor">
    <cofactor evidence="2">
        <name>Zn(2+)</name>
        <dbReference type="ChEBI" id="CHEBI:29105"/>
    </cofactor>
</comment>
<keyword evidence="7" id="KW-0378">Hydrolase</keyword>
<evidence type="ECO:0000256" key="8">
    <source>
        <dbReference type="ARBA" id="ARBA00022833"/>
    </source>
</evidence>
<comment type="catalytic activity">
    <reaction evidence="1">
        <text>Release of the N-terminal residue from a tripeptide.</text>
        <dbReference type="EC" id="3.4.11.4"/>
    </reaction>
</comment>
<feature type="domain" description="Peptidase M20 dimerisation" evidence="11">
    <location>
        <begin position="211"/>
        <end position="308"/>
    </location>
</feature>
<evidence type="ECO:0000256" key="7">
    <source>
        <dbReference type="ARBA" id="ARBA00022801"/>
    </source>
</evidence>
<evidence type="ECO:0000256" key="6">
    <source>
        <dbReference type="ARBA" id="ARBA00022723"/>
    </source>
</evidence>
<proteinExistence type="inferred from homology"/>
<dbReference type="NCBIfam" id="TIGR01882">
    <property type="entry name" value="peptidase-T"/>
    <property type="match status" value="1"/>
</dbReference>
<dbReference type="InterPro" id="IPR001261">
    <property type="entry name" value="ArgE/DapE_CS"/>
</dbReference>
<evidence type="ECO:0000256" key="1">
    <source>
        <dbReference type="ARBA" id="ARBA00000870"/>
    </source>
</evidence>
<evidence type="ECO:0000313" key="13">
    <source>
        <dbReference type="Proteomes" id="UP001055149"/>
    </source>
</evidence>
<keyword evidence="13" id="KW-1185">Reference proteome</keyword>
<dbReference type="Pfam" id="PF07687">
    <property type="entry name" value="M20_dimer"/>
    <property type="match status" value="1"/>
</dbReference>
<keyword evidence="9" id="KW-0482">Metalloprotease</keyword>
<sequence>MVEIDHDFIEQQFVTYCKYNSRSDARSQAVPSTPGQVKLAKRLVADLQDLGLEAWYNEKNGFAMGYLPGNSSQDITGIGFVAHLDTTDYPAENVLPQVHPDYDGQDVVLNADQGIVMHVSEFPELTKLKGQRLITSDGTTLLGSDDKAGIAGLFGALKAFIAQPKIEHGPIYVGFGPDEETGQGAKRFDASEFPVEFAYTLDNGQPGDLEYETFNATAAKIEIEGTAVHPGNAYHLLVNAATLANQFAAALPKDQVPEESQGREGFIMLTSQVSSIDHAELHLIIRDFDWELYQAKIHLVEEIVAQINAQLDKPRLTLELTEQYVNMGDKIRENPYIVNLVLDSYHKLGLTPNVIAFRGGTDGDFITEKGIPTPNLFNAGGNFHGKYEYATTEGMALLAETIVTICQEHVAQNGQRNEAPLGQD</sequence>
<dbReference type="PIRSF" id="PIRSF037215">
    <property type="entry name" value="Peptidase_M20B"/>
    <property type="match status" value="1"/>
</dbReference>
<dbReference type="InterPro" id="IPR010161">
    <property type="entry name" value="Peptidase_M20B"/>
</dbReference>
<comment type="caution">
    <text evidence="12">The sequence shown here is derived from an EMBL/GenBank/DDBJ whole genome shotgun (WGS) entry which is preliminary data.</text>
</comment>
<dbReference type="NCBIfam" id="NF003976">
    <property type="entry name" value="PRK05469.1"/>
    <property type="match status" value="1"/>
</dbReference>
<keyword evidence="4" id="KW-0031">Aminopeptidase</keyword>
<accession>A0ABQ5JIU1</accession>
<evidence type="ECO:0000256" key="3">
    <source>
        <dbReference type="ARBA" id="ARBA00009692"/>
    </source>
</evidence>
<evidence type="ECO:0000256" key="10">
    <source>
        <dbReference type="NCBIfam" id="TIGR01882"/>
    </source>
</evidence>
<gene>
    <name evidence="12" type="primary">pepT_2</name>
    <name evidence="12" type="ORF">LPAF129_17300</name>
</gene>
<dbReference type="InterPro" id="IPR011650">
    <property type="entry name" value="Peptidase_M20_dimer"/>
</dbReference>
<dbReference type="Pfam" id="PF01546">
    <property type="entry name" value="Peptidase_M20"/>
    <property type="match status" value="1"/>
</dbReference>
<evidence type="ECO:0000259" key="11">
    <source>
        <dbReference type="Pfam" id="PF07687"/>
    </source>
</evidence>
<keyword evidence="8" id="KW-0862">Zinc</keyword>
<dbReference type="InterPro" id="IPR002933">
    <property type="entry name" value="Peptidase_M20"/>
</dbReference>
<protein>
    <recommendedName>
        <fullName evidence="10">Peptidase T</fullName>
        <ecNumber evidence="10">3.4.11.4</ecNumber>
    </recommendedName>
</protein>
<dbReference type="PANTHER" id="PTHR42994:SF1">
    <property type="entry name" value="PEPTIDASE T"/>
    <property type="match status" value="1"/>
</dbReference>
<dbReference type="RefSeq" id="WP_244056219.1">
    <property type="nucleotide sequence ID" value="NZ_BQXH01000017.1"/>
</dbReference>
<dbReference type="EC" id="3.4.11.4" evidence="10"/>